<dbReference type="InterPro" id="IPR035901">
    <property type="entry name" value="GIY-YIG_endonuc_sf"/>
</dbReference>
<organism evidence="2">
    <name type="scientific">viral metagenome</name>
    <dbReference type="NCBI Taxonomy" id="1070528"/>
    <lineage>
        <taxon>unclassified sequences</taxon>
        <taxon>metagenomes</taxon>
        <taxon>organismal metagenomes</taxon>
    </lineage>
</organism>
<dbReference type="EMBL" id="MN739166">
    <property type="protein sequence ID" value="QHS91932.1"/>
    <property type="molecule type" value="Genomic_DNA"/>
</dbReference>
<accession>A0A6C0BIT9</accession>
<evidence type="ECO:0000259" key="1">
    <source>
        <dbReference type="PROSITE" id="PS50164"/>
    </source>
</evidence>
<reference evidence="2" key="1">
    <citation type="journal article" date="2020" name="Nature">
        <title>Giant virus diversity and host interactions through global metagenomics.</title>
        <authorList>
            <person name="Schulz F."/>
            <person name="Roux S."/>
            <person name="Paez-Espino D."/>
            <person name="Jungbluth S."/>
            <person name="Walsh D.A."/>
            <person name="Denef V.J."/>
            <person name="McMahon K.D."/>
            <person name="Konstantinidis K.T."/>
            <person name="Eloe-Fadrosh E.A."/>
            <person name="Kyrpides N.C."/>
            <person name="Woyke T."/>
        </authorList>
    </citation>
    <scope>NUCLEOTIDE SEQUENCE</scope>
    <source>
        <strain evidence="2">GVMAG-M-3300013285-6</strain>
    </source>
</reference>
<proteinExistence type="predicted"/>
<dbReference type="Pfam" id="PF01541">
    <property type="entry name" value="GIY-YIG"/>
    <property type="match status" value="1"/>
</dbReference>
<dbReference type="PROSITE" id="PS50164">
    <property type="entry name" value="GIY_YIG"/>
    <property type="match status" value="1"/>
</dbReference>
<protein>
    <recommendedName>
        <fullName evidence="1">GIY-YIG domain-containing protein</fullName>
    </recommendedName>
</protein>
<dbReference type="PANTHER" id="PTHR20208">
    <property type="entry name" value="STRUCTURE-SPECIFIC ENDONUCLEASE SUBUNIT SLX1"/>
    <property type="match status" value="1"/>
</dbReference>
<dbReference type="AlphaFoldDB" id="A0A6C0BIT9"/>
<sequence length="119" mass="14103">MEEDHRWMCYLLQTKTLPMQTYVGATVDLDRRLRQHNGEISGGAKRTTAIKSGWERACHTEGFLTQVEALQFEWAWKFHSRKCAKSHPMERRIWAANHLLSLPKWEHISLIWEKEETPN</sequence>
<dbReference type="Gene3D" id="3.40.1440.10">
    <property type="entry name" value="GIY-YIG endonuclease"/>
    <property type="match status" value="1"/>
</dbReference>
<evidence type="ECO:0000313" key="2">
    <source>
        <dbReference type="EMBL" id="QHS91932.1"/>
    </source>
</evidence>
<dbReference type="InterPro" id="IPR000305">
    <property type="entry name" value="GIY-YIG_endonuc"/>
</dbReference>
<dbReference type="PANTHER" id="PTHR20208:SF13">
    <property type="entry name" value="STRUCTURE-SPECIFIC ENDONUCLEASE SUBUNIT SLX1"/>
    <property type="match status" value="1"/>
</dbReference>
<name>A0A6C0BIT9_9ZZZZ</name>
<feature type="domain" description="GIY-YIG" evidence="1">
    <location>
        <begin position="5"/>
        <end position="92"/>
    </location>
</feature>
<dbReference type="InterPro" id="IPR050381">
    <property type="entry name" value="SLX1_endonuclease"/>
</dbReference>
<dbReference type="SUPFAM" id="SSF82771">
    <property type="entry name" value="GIY-YIG endonuclease"/>
    <property type="match status" value="1"/>
</dbReference>